<evidence type="ECO:0000313" key="16">
    <source>
        <dbReference type="Proteomes" id="UP000030361"/>
    </source>
</evidence>
<evidence type="ECO:0000256" key="1">
    <source>
        <dbReference type="ARBA" id="ARBA00000901"/>
    </source>
</evidence>
<dbReference type="Proteomes" id="UP000030361">
    <property type="component" value="Chromosome"/>
</dbReference>
<gene>
    <name evidence="12" type="primary">hisA</name>
    <name evidence="15" type="ORF">PL11_000705</name>
</gene>
<dbReference type="GO" id="GO:0003949">
    <property type="term" value="F:1-(5-phosphoribosyl)-5-[(5-phosphoribosylamino)methylideneamino]imidazole-4-carboxamide isomerase activity"/>
    <property type="evidence" value="ECO:0007669"/>
    <property type="project" value="UniProtKB-UniRule"/>
</dbReference>
<dbReference type="EMBL" id="CP018906">
    <property type="protein sequence ID" value="AQW20558.1"/>
    <property type="molecule type" value="Genomic_DNA"/>
</dbReference>
<dbReference type="InterPro" id="IPR006063">
    <property type="entry name" value="HisA_bact_arch"/>
</dbReference>
<dbReference type="InterPro" id="IPR011060">
    <property type="entry name" value="RibuloseP-bd_barrel"/>
</dbReference>
<dbReference type="GO" id="GO:0000105">
    <property type="term" value="P:L-histidine biosynthetic process"/>
    <property type="evidence" value="ECO:0007669"/>
    <property type="project" value="UniProtKB-UniRule"/>
</dbReference>
<reference evidence="15 16" key="1">
    <citation type="journal article" date="2015" name="Genome Announc.">
        <title>Genome Sequence of Lactobacillus curieae CCTCC M 2011381T, a Novel Producer of Gamma-aminobutyric Acid.</title>
        <authorList>
            <person name="Wang Y."/>
            <person name="Wang Y."/>
            <person name="Lang C."/>
            <person name="Wei D."/>
            <person name="Xu P."/>
            <person name="Xie J."/>
        </authorList>
    </citation>
    <scope>NUCLEOTIDE SEQUENCE [LARGE SCALE GENOMIC DNA]</scope>
    <source>
        <strain evidence="15 16">CCTCC M 2011381</strain>
    </source>
</reference>
<dbReference type="GO" id="GO:0000162">
    <property type="term" value="P:L-tryptophan biosynthetic process"/>
    <property type="evidence" value="ECO:0007669"/>
    <property type="project" value="TreeGrafter"/>
</dbReference>
<evidence type="ECO:0000256" key="13">
    <source>
        <dbReference type="RuleBase" id="RU003657"/>
    </source>
</evidence>
<evidence type="ECO:0000256" key="2">
    <source>
        <dbReference type="ARBA" id="ARBA00004496"/>
    </source>
</evidence>
<keyword evidence="10 12" id="KW-0413">Isomerase</keyword>
<keyword evidence="16" id="KW-1185">Reference proteome</keyword>
<evidence type="ECO:0000256" key="11">
    <source>
        <dbReference type="ARBA" id="ARBA00030547"/>
    </source>
</evidence>
<dbReference type="RefSeq" id="WP_035168544.1">
    <property type="nucleotide sequence ID" value="NZ_CP018906.1"/>
</dbReference>
<dbReference type="EC" id="5.3.1.16" evidence="5 12"/>
<evidence type="ECO:0000313" key="15">
    <source>
        <dbReference type="EMBL" id="AQW20558.1"/>
    </source>
</evidence>
<evidence type="ECO:0000256" key="9">
    <source>
        <dbReference type="ARBA" id="ARBA00023102"/>
    </source>
</evidence>
<protein>
    <recommendedName>
        <fullName evidence="6 12">1-(5-phosphoribosyl)-5-[(5-phosphoribosylamino)methylideneamino] imidazole-4-carboxamide isomerase</fullName>
        <ecNumber evidence="5 12">5.3.1.16</ecNumber>
    </recommendedName>
    <alternativeName>
        <fullName evidence="11 12">Phosphoribosylformimino-5-aminoimidazole carboxamide ribotide isomerase</fullName>
    </alternativeName>
</protein>
<dbReference type="HAMAP" id="MF_01014">
    <property type="entry name" value="HisA"/>
    <property type="match status" value="1"/>
</dbReference>
<dbReference type="GO" id="GO:0005737">
    <property type="term" value="C:cytoplasm"/>
    <property type="evidence" value="ECO:0007669"/>
    <property type="project" value="UniProtKB-SubCell"/>
</dbReference>
<evidence type="ECO:0000256" key="4">
    <source>
        <dbReference type="ARBA" id="ARBA00009667"/>
    </source>
</evidence>
<dbReference type="AlphaFoldDB" id="A0A1S6QG29"/>
<evidence type="ECO:0000256" key="12">
    <source>
        <dbReference type="HAMAP-Rule" id="MF_01014"/>
    </source>
</evidence>
<dbReference type="UniPathway" id="UPA00031">
    <property type="reaction ID" value="UER00009"/>
</dbReference>
<organism evidence="15 16">
    <name type="scientific">Lentilactobacillus curieae</name>
    <dbReference type="NCBI Taxonomy" id="1138822"/>
    <lineage>
        <taxon>Bacteria</taxon>
        <taxon>Bacillati</taxon>
        <taxon>Bacillota</taxon>
        <taxon>Bacilli</taxon>
        <taxon>Lactobacillales</taxon>
        <taxon>Lactobacillaceae</taxon>
        <taxon>Lentilactobacillus</taxon>
    </lineage>
</organism>
<dbReference type="InterPro" id="IPR023016">
    <property type="entry name" value="HisA/PriA"/>
</dbReference>
<evidence type="ECO:0000256" key="7">
    <source>
        <dbReference type="ARBA" id="ARBA00022490"/>
    </source>
</evidence>
<evidence type="ECO:0000256" key="3">
    <source>
        <dbReference type="ARBA" id="ARBA00005133"/>
    </source>
</evidence>
<accession>A0A1S6QG29</accession>
<dbReference type="eggNOG" id="COG0106">
    <property type="taxonomic scope" value="Bacteria"/>
</dbReference>
<name>A0A1S6QG29_9LACO</name>
<sequence length="242" mass="25709">MQVIPAIDLIDQQSVRLYQGDFAKQTVIDASPVNQANQIAAAGFERIHIVDLDGAKTGKPVNRAVIEEICRTTPLKVEVGGGIRSLSQINSYLTSGVDRVILGSVALSNPELVEQAITQFGTDQIVVGIDGKNGEVSVSGWTEQSNMKMVDLLNSMVGIGVNQFIVTDIARDGTLAGPNYELFSQLQIQFPNVTIIASGGVSSLLDIKKLGESQIQSVIVGKAMATGKISLSELAEVNQNVS</sequence>
<dbReference type="FunFam" id="3.20.20.70:FF:000009">
    <property type="entry name" value="1-(5-phosphoribosyl)-5-[(5-phosphoribosylamino)methylideneamino] imidazole-4-carboxamide isomerase"/>
    <property type="match status" value="1"/>
</dbReference>
<proteinExistence type="inferred from homology"/>
<dbReference type="NCBIfam" id="TIGR00007">
    <property type="entry name" value="1-(5-phosphoribosyl)-5-[(5-phosphoribosylamino)methylideneamino]imidazole-4-carboxamide isomerase"/>
    <property type="match status" value="1"/>
</dbReference>
<dbReference type="CDD" id="cd04732">
    <property type="entry name" value="HisA"/>
    <property type="match status" value="1"/>
</dbReference>
<comment type="subcellular location">
    <subcellularLocation>
        <location evidence="2 12 14">Cytoplasm</location>
    </subcellularLocation>
</comment>
<feature type="active site" description="Proton acceptor" evidence="12">
    <location>
        <position position="8"/>
    </location>
</feature>
<feature type="active site" description="Proton donor" evidence="12">
    <location>
        <position position="130"/>
    </location>
</feature>
<dbReference type="PANTHER" id="PTHR43090:SF2">
    <property type="entry name" value="1-(5-PHOSPHORIBOSYL)-5-[(5-PHOSPHORIBOSYLAMINO)METHYLIDENEAMINO] IMIDAZOLE-4-CARBOXAMIDE ISOMERASE"/>
    <property type="match status" value="1"/>
</dbReference>
<dbReference type="InterPro" id="IPR013785">
    <property type="entry name" value="Aldolase_TIM"/>
</dbReference>
<dbReference type="Pfam" id="PF00977">
    <property type="entry name" value="His_biosynth"/>
    <property type="match status" value="1"/>
</dbReference>
<evidence type="ECO:0000256" key="6">
    <source>
        <dbReference type="ARBA" id="ARBA00018464"/>
    </source>
</evidence>
<evidence type="ECO:0000256" key="5">
    <source>
        <dbReference type="ARBA" id="ARBA00012550"/>
    </source>
</evidence>
<dbReference type="InterPro" id="IPR006062">
    <property type="entry name" value="His_biosynth"/>
</dbReference>
<dbReference type="InterPro" id="IPR044524">
    <property type="entry name" value="Isoase_HisA-like"/>
</dbReference>
<evidence type="ECO:0000256" key="8">
    <source>
        <dbReference type="ARBA" id="ARBA00022605"/>
    </source>
</evidence>
<dbReference type="Gene3D" id="3.20.20.70">
    <property type="entry name" value="Aldolase class I"/>
    <property type="match status" value="1"/>
</dbReference>
<comment type="pathway">
    <text evidence="3 12 14">Amino-acid biosynthesis; L-histidine biosynthesis; L-histidine from 5-phospho-alpha-D-ribose 1-diphosphate: step 4/9.</text>
</comment>
<comment type="similarity">
    <text evidence="4 12 13">Belongs to the HisA/HisF family.</text>
</comment>
<evidence type="ECO:0000256" key="14">
    <source>
        <dbReference type="RuleBase" id="RU003658"/>
    </source>
</evidence>
<dbReference type="OrthoDB" id="9807749at2"/>
<dbReference type="SUPFAM" id="SSF51366">
    <property type="entry name" value="Ribulose-phoshate binding barrel"/>
    <property type="match status" value="1"/>
</dbReference>
<keyword evidence="8 12" id="KW-0028">Amino-acid biosynthesis</keyword>
<dbReference type="KEGG" id="lcu:PL11_000705"/>
<evidence type="ECO:0000256" key="10">
    <source>
        <dbReference type="ARBA" id="ARBA00023235"/>
    </source>
</evidence>
<keyword evidence="9 12" id="KW-0368">Histidine biosynthesis</keyword>
<keyword evidence="7 12" id="KW-0963">Cytoplasm</keyword>
<comment type="catalytic activity">
    <reaction evidence="1 12 14">
        <text>1-(5-phospho-beta-D-ribosyl)-5-[(5-phospho-beta-D-ribosylamino)methylideneamino]imidazole-4-carboxamide = 5-[(5-phospho-1-deoxy-D-ribulos-1-ylimino)methylamino]-1-(5-phospho-beta-D-ribosyl)imidazole-4-carboxamide</text>
        <dbReference type="Rhea" id="RHEA:15469"/>
        <dbReference type="ChEBI" id="CHEBI:58435"/>
        <dbReference type="ChEBI" id="CHEBI:58525"/>
        <dbReference type="EC" id="5.3.1.16"/>
    </reaction>
</comment>
<dbReference type="PANTHER" id="PTHR43090">
    <property type="entry name" value="1-(5-PHOSPHORIBOSYL)-5-[(5-PHOSPHORIBOSYLAMINO)METHYLIDENEAMINO] IMIDAZOLE-4-CARBOXAMIDE ISOMERASE"/>
    <property type="match status" value="1"/>
</dbReference>